<gene>
    <name evidence="1" type="ORF">DHETER_LOCUS4393</name>
</gene>
<dbReference type="Proteomes" id="UP000789702">
    <property type="component" value="Unassembled WGS sequence"/>
</dbReference>
<evidence type="ECO:0000313" key="1">
    <source>
        <dbReference type="EMBL" id="CAG8531671.1"/>
    </source>
</evidence>
<reference evidence="1" key="1">
    <citation type="submission" date="2021-06" db="EMBL/GenBank/DDBJ databases">
        <authorList>
            <person name="Kallberg Y."/>
            <person name="Tangrot J."/>
            <person name="Rosling A."/>
        </authorList>
    </citation>
    <scope>NUCLEOTIDE SEQUENCE</scope>
    <source>
        <strain evidence="1">IL203A</strain>
    </source>
</reference>
<organism evidence="1 2">
    <name type="scientific">Dentiscutata heterogama</name>
    <dbReference type="NCBI Taxonomy" id="1316150"/>
    <lineage>
        <taxon>Eukaryota</taxon>
        <taxon>Fungi</taxon>
        <taxon>Fungi incertae sedis</taxon>
        <taxon>Mucoromycota</taxon>
        <taxon>Glomeromycotina</taxon>
        <taxon>Glomeromycetes</taxon>
        <taxon>Diversisporales</taxon>
        <taxon>Gigasporaceae</taxon>
        <taxon>Dentiscutata</taxon>
    </lineage>
</organism>
<sequence length="161" mass="18495">MLKLIFDHLNSDKKNNSGAYTVCFQQEIQLSRPILSHKKYKLCGYTCRSNQFDVLSGQYRLEQYALTKTTKYLKDQTILLHFLVEDKKLEQLEAEVENLTQSIIKKDRIIDDLNGKAQQIPTLTGDSLDGILDLFLKANKQIIESENRNSNSFAQGKLEGH</sequence>
<protein>
    <submittedName>
        <fullName evidence="1">16260_t:CDS:1</fullName>
    </submittedName>
</protein>
<comment type="caution">
    <text evidence="1">The sequence shown here is derived from an EMBL/GenBank/DDBJ whole genome shotgun (WGS) entry which is preliminary data.</text>
</comment>
<proteinExistence type="predicted"/>
<evidence type="ECO:0000313" key="2">
    <source>
        <dbReference type="Proteomes" id="UP000789702"/>
    </source>
</evidence>
<accession>A0ACA9LKG4</accession>
<keyword evidence="2" id="KW-1185">Reference proteome</keyword>
<name>A0ACA9LKG4_9GLOM</name>
<dbReference type="EMBL" id="CAJVPU010004351">
    <property type="protein sequence ID" value="CAG8531671.1"/>
    <property type="molecule type" value="Genomic_DNA"/>
</dbReference>